<dbReference type="InParanoid" id="G0MIF8"/>
<gene>
    <name evidence="1" type="ORF">CAEBREN_12100</name>
</gene>
<name>G0MIF8_CAEBE</name>
<reference evidence="2" key="1">
    <citation type="submission" date="2011-07" db="EMBL/GenBank/DDBJ databases">
        <authorList>
            <consortium name="Caenorhabditis brenneri Sequencing and Analysis Consortium"/>
            <person name="Wilson R.K."/>
        </authorList>
    </citation>
    <scope>NUCLEOTIDE SEQUENCE [LARGE SCALE GENOMIC DNA]</scope>
    <source>
        <strain evidence="2">PB2801</strain>
    </source>
</reference>
<dbReference type="HOGENOM" id="CLU_3089242_0_0_1"/>
<keyword evidence="2" id="KW-1185">Reference proteome</keyword>
<dbReference type="EMBL" id="GL379795">
    <property type="protein sequence ID" value="EGT59267.1"/>
    <property type="molecule type" value="Genomic_DNA"/>
</dbReference>
<evidence type="ECO:0000313" key="2">
    <source>
        <dbReference type="Proteomes" id="UP000008068"/>
    </source>
</evidence>
<proteinExistence type="predicted"/>
<dbReference type="Proteomes" id="UP000008068">
    <property type="component" value="Unassembled WGS sequence"/>
</dbReference>
<dbReference type="AlphaFoldDB" id="G0MIF8"/>
<organism evidence="2">
    <name type="scientific">Caenorhabditis brenneri</name>
    <name type="common">Nematode worm</name>
    <dbReference type="NCBI Taxonomy" id="135651"/>
    <lineage>
        <taxon>Eukaryota</taxon>
        <taxon>Metazoa</taxon>
        <taxon>Ecdysozoa</taxon>
        <taxon>Nematoda</taxon>
        <taxon>Chromadorea</taxon>
        <taxon>Rhabditida</taxon>
        <taxon>Rhabditina</taxon>
        <taxon>Rhabditomorpha</taxon>
        <taxon>Rhabditoidea</taxon>
        <taxon>Rhabditidae</taxon>
        <taxon>Peloderinae</taxon>
        <taxon>Caenorhabditis</taxon>
    </lineage>
</organism>
<protein>
    <submittedName>
        <fullName evidence="1">Uncharacterized protein</fullName>
    </submittedName>
</protein>
<accession>G0MIF8</accession>
<evidence type="ECO:0000313" key="1">
    <source>
        <dbReference type="EMBL" id="EGT59267.1"/>
    </source>
</evidence>
<sequence length="52" mass="6211">MNYILSNVNVLFNQLVKTTSEYLHCIHRPQRMVPQLHCLFRYSGQYLEVVVD</sequence>